<gene>
    <name evidence="8" type="ORF">L207DRAFT_391412</name>
</gene>
<keyword evidence="2 6" id="KW-0812">Transmembrane</keyword>
<evidence type="ECO:0000256" key="2">
    <source>
        <dbReference type="ARBA" id="ARBA00022692"/>
    </source>
</evidence>
<keyword evidence="3 6" id="KW-1133">Transmembrane helix</keyword>
<evidence type="ECO:0000313" key="8">
    <source>
        <dbReference type="EMBL" id="PMD30640.1"/>
    </source>
</evidence>
<feature type="transmembrane region" description="Helical" evidence="6">
    <location>
        <begin position="205"/>
        <end position="225"/>
    </location>
</feature>
<feature type="transmembrane region" description="Helical" evidence="6">
    <location>
        <begin position="6"/>
        <end position="29"/>
    </location>
</feature>
<dbReference type="OrthoDB" id="3923077at2759"/>
<evidence type="ECO:0000313" key="9">
    <source>
        <dbReference type="Proteomes" id="UP000235786"/>
    </source>
</evidence>
<proteinExistence type="inferred from homology"/>
<feature type="transmembrane region" description="Helical" evidence="6">
    <location>
        <begin position="41"/>
        <end position="65"/>
    </location>
</feature>
<dbReference type="GO" id="GO:0016020">
    <property type="term" value="C:membrane"/>
    <property type="evidence" value="ECO:0007669"/>
    <property type="project" value="UniProtKB-SubCell"/>
</dbReference>
<evidence type="ECO:0000259" key="7">
    <source>
        <dbReference type="Pfam" id="PF20684"/>
    </source>
</evidence>
<evidence type="ECO:0000256" key="4">
    <source>
        <dbReference type="ARBA" id="ARBA00023136"/>
    </source>
</evidence>
<feature type="transmembrane region" description="Helical" evidence="6">
    <location>
        <begin position="120"/>
        <end position="141"/>
    </location>
</feature>
<organism evidence="8 9">
    <name type="scientific">Hyaloscypha variabilis (strain UAMH 11265 / GT02V1 / F)</name>
    <name type="common">Meliniomyces variabilis</name>
    <dbReference type="NCBI Taxonomy" id="1149755"/>
    <lineage>
        <taxon>Eukaryota</taxon>
        <taxon>Fungi</taxon>
        <taxon>Dikarya</taxon>
        <taxon>Ascomycota</taxon>
        <taxon>Pezizomycotina</taxon>
        <taxon>Leotiomycetes</taxon>
        <taxon>Helotiales</taxon>
        <taxon>Hyaloscyphaceae</taxon>
        <taxon>Hyaloscypha</taxon>
        <taxon>Hyaloscypha variabilis</taxon>
    </lineage>
</organism>
<dbReference type="Pfam" id="PF20684">
    <property type="entry name" value="Fung_rhodopsin"/>
    <property type="match status" value="1"/>
</dbReference>
<dbReference type="InterPro" id="IPR052337">
    <property type="entry name" value="SAT4-like"/>
</dbReference>
<keyword evidence="9" id="KW-1185">Reference proteome</keyword>
<protein>
    <recommendedName>
        <fullName evidence="7">Rhodopsin domain-containing protein</fullName>
    </recommendedName>
</protein>
<dbReference type="PANTHER" id="PTHR33048">
    <property type="entry name" value="PTH11-LIKE INTEGRAL MEMBRANE PROTEIN (AFU_ORTHOLOGUE AFUA_5G11245)"/>
    <property type="match status" value="1"/>
</dbReference>
<dbReference type="AlphaFoldDB" id="A0A2J6QWJ1"/>
<accession>A0A2J6QWJ1</accession>
<name>A0A2J6QWJ1_HYAVF</name>
<reference evidence="8 9" key="1">
    <citation type="submission" date="2016-04" db="EMBL/GenBank/DDBJ databases">
        <title>A degradative enzymes factory behind the ericoid mycorrhizal symbiosis.</title>
        <authorList>
            <consortium name="DOE Joint Genome Institute"/>
            <person name="Martino E."/>
            <person name="Morin E."/>
            <person name="Grelet G."/>
            <person name="Kuo A."/>
            <person name="Kohler A."/>
            <person name="Daghino S."/>
            <person name="Barry K."/>
            <person name="Choi C."/>
            <person name="Cichocki N."/>
            <person name="Clum A."/>
            <person name="Copeland A."/>
            <person name="Hainaut M."/>
            <person name="Haridas S."/>
            <person name="Labutti K."/>
            <person name="Lindquist E."/>
            <person name="Lipzen A."/>
            <person name="Khouja H.-R."/>
            <person name="Murat C."/>
            <person name="Ohm R."/>
            <person name="Olson A."/>
            <person name="Spatafora J."/>
            <person name="Veneault-Fourrey C."/>
            <person name="Henrissat B."/>
            <person name="Grigoriev I."/>
            <person name="Martin F."/>
            <person name="Perotto S."/>
        </authorList>
    </citation>
    <scope>NUCLEOTIDE SEQUENCE [LARGE SCALE GENOMIC DNA]</scope>
    <source>
        <strain evidence="8 9">F</strain>
    </source>
</reference>
<feature type="transmembrane region" description="Helical" evidence="6">
    <location>
        <begin position="85"/>
        <end position="108"/>
    </location>
</feature>
<feature type="transmembrane region" description="Helical" evidence="6">
    <location>
        <begin position="171"/>
        <end position="193"/>
    </location>
</feature>
<dbReference type="InterPro" id="IPR049326">
    <property type="entry name" value="Rhodopsin_dom_fungi"/>
</dbReference>
<feature type="non-terminal residue" evidence="8">
    <location>
        <position position="1"/>
    </location>
</feature>
<comment type="similarity">
    <text evidence="5">Belongs to the SAT4 family.</text>
</comment>
<feature type="transmembrane region" description="Helical" evidence="6">
    <location>
        <begin position="245"/>
        <end position="266"/>
    </location>
</feature>
<dbReference type="Proteomes" id="UP000235786">
    <property type="component" value="Unassembled WGS sequence"/>
</dbReference>
<dbReference type="EMBL" id="KZ613966">
    <property type="protein sequence ID" value="PMD30640.1"/>
    <property type="molecule type" value="Genomic_DNA"/>
</dbReference>
<evidence type="ECO:0000256" key="6">
    <source>
        <dbReference type="SAM" id="Phobius"/>
    </source>
</evidence>
<comment type="subcellular location">
    <subcellularLocation>
        <location evidence="1">Membrane</location>
        <topology evidence="1">Multi-pass membrane protein</topology>
    </subcellularLocation>
</comment>
<keyword evidence="4 6" id="KW-0472">Membrane</keyword>
<sequence>VENHGPQAATAACLFLVLSWLFVSLRCYCKIAVLHSFGPDDFLCIVTQVLFTFYGAFVLVGVHYGAGKHDVDIIPPTNIPICLKWWWFGEQFYCLTSSTLKFSIGLFLLRIAVHKTQKVIVWIVMIVSSLMGIYSFCLLLFQCRPITYFWGQYSGIKGSCINPMIISRTAYAFSAVSCWSDWTFCILPGFIIWNLEMNPRTKVSVLLLFALGTVASTITIVRFPYLSALNNKANFLYATTNVGVLSTIEIGIGITTVAAVTIRPLFRHFLGPS</sequence>
<evidence type="ECO:0000256" key="1">
    <source>
        <dbReference type="ARBA" id="ARBA00004141"/>
    </source>
</evidence>
<evidence type="ECO:0000256" key="5">
    <source>
        <dbReference type="ARBA" id="ARBA00038359"/>
    </source>
</evidence>
<dbReference type="PANTHER" id="PTHR33048:SF96">
    <property type="entry name" value="INTEGRAL MEMBRANE PROTEIN"/>
    <property type="match status" value="1"/>
</dbReference>
<evidence type="ECO:0000256" key="3">
    <source>
        <dbReference type="ARBA" id="ARBA00022989"/>
    </source>
</evidence>
<feature type="domain" description="Rhodopsin" evidence="7">
    <location>
        <begin position="25"/>
        <end position="267"/>
    </location>
</feature>
<feature type="non-terminal residue" evidence="8">
    <location>
        <position position="273"/>
    </location>
</feature>